<dbReference type="PRINTS" id="PR00344">
    <property type="entry name" value="BCTRLSENSOR"/>
</dbReference>
<evidence type="ECO:0000259" key="14">
    <source>
        <dbReference type="PROSITE" id="PS50885"/>
    </source>
</evidence>
<dbReference type="InterPro" id="IPR036097">
    <property type="entry name" value="HisK_dim/P_sf"/>
</dbReference>
<dbReference type="OrthoDB" id="9786919at2"/>
<name>A0A0R1WCQ6_9LACO</name>
<evidence type="ECO:0000256" key="5">
    <source>
        <dbReference type="ARBA" id="ARBA00022553"/>
    </source>
</evidence>
<dbReference type="InterPro" id="IPR041610">
    <property type="entry name" value="ArlS_N"/>
</dbReference>
<evidence type="ECO:0000256" key="2">
    <source>
        <dbReference type="ARBA" id="ARBA00004370"/>
    </source>
</evidence>
<reference evidence="15 16" key="1">
    <citation type="journal article" date="2015" name="Genome Announc.">
        <title>Expanding the biotechnology potential of lactobacilli through comparative genomics of 213 strains and associated genera.</title>
        <authorList>
            <person name="Sun Z."/>
            <person name="Harris H.M."/>
            <person name="McCann A."/>
            <person name="Guo C."/>
            <person name="Argimon S."/>
            <person name="Zhang W."/>
            <person name="Yang X."/>
            <person name="Jeffery I.B."/>
            <person name="Cooney J.C."/>
            <person name="Kagawa T.F."/>
            <person name="Liu W."/>
            <person name="Song Y."/>
            <person name="Salvetti E."/>
            <person name="Wrobel A."/>
            <person name="Rasinkangas P."/>
            <person name="Parkhill J."/>
            <person name="Rea M.C."/>
            <person name="O'Sullivan O."/>
            <person name="Ritari J."/>
            <person name="Douillard F.P."/>
            <person name="Paul Ross R."/>
            <person name="Yang R."/>
            <person name="Briner A.E."/>
            <person name="Felis G.E."/>
            <person name="de Vos W.M."/>
            <person name="Barrangou R."/>
            <person name="Klaenhammer T.R."/>
            <person name="Caufield P.W."/>
            <person name="Cui Y."/>
            <person name="Zhang H."/>
            <person name="O'Toole P.W."/>
        </authorList>
    </citation>
    <scope>NUCLEOTIDE SEQUENCE [LARGE SCALE GENOMIC DNA]</scope>
    <source>
        <strain evidence="15 16">DSM 17758</strain>
    </source>
</reference>
<protein>
    <recommendedName>
        <fullName evidence="4">Signal transduction histidine-protein kinase ArlS</fullName>
        <ecNumber evidence="3">2.7.13.3</ecNumber>
    </recommendedName>
</protein>
<dbReference type="InterPro" id="IPR004358">
    <property type="entry name" value="Sig_transdc_His_kin-like_C"/>
</dbReference>
<sequence>MKKEPQQTQKKKFRFTLRIKWSLAVGLTIFLTFMIFASILYASFYNNLVTQEKQSTDETAKLIADRLSDVKGGLKGRAVLPLLVPEYYGATSQDAAAKFSQDSIVNQLSRTDFNIVIYNQNAKQIFASQKPKVAFKPVEERREELVRVDGRSTIVVTLPIYQQSSYDLIGYVFLTNRMDNVRRSAEELRLQMFVLVVIAVLFSGFVGYTIVYRLSKRIKMISETIQKVDRSPESSARIPEMPGNDEINDLADQFNSMLDQVQRYIEQQKEFVGDVSHELRTPVAVIQGHLQLLNRWGKDDPEVLAESLAAASQEASRMNSLIEEMLQLTRAEQVEQKNVQEVTDVREVIMQIVDNIQMLHQDFSIMADVDLDNEVSVRMNRNHLEQILVILLDNAIKYSATRKEIHLSADRDQQHIKILVQDFGLGISPTDQQRIFDRFYRVDKARSRERGGNGLGLSIAFRLVKAYGGELTVDSVEGSGSIFKVSLPILPTFENSDAEEENTPTS</sequence>
<dbReference type="InterPro" id="IPR050428">
    <property type="entry name" value="TCS_sensor_his_kinase"/>
</dbReference>
<keyword evidence="11 12" id="KW-0472">Membrane</keyword>
<keyword evidence="8" id="KW-0418">Kinase</keyword>
<evidence type="ECO:0000313" key="15">
    <source>
        <dbReference type="EMBL" id="KRM13860.1"/>
    </source>
</evidence>
<dbReference type="InterPro" id="IPR003660">
    <property type="entry name" value="HAMP_dom"/>
</dbReference>
<dbReference type="PROSITE" id="PS50885">
    <property type="entry name" value="HAMP"/>
    <property type="match status" value="1"/>
</dbReference>
<evidence type="ECO:0000256" key="8">
    <source>
        <dbReference type="ARBA" id="ARBA00022777"/>
    </source>
</evidence>
<organism evidence="15 16">
    <name type="scientific">Lapidilactobacillus concavus DSM 17758</name>
    <dbReference type="NCBI Taxonomy" id="1423735"/>
    <lineage>
        <taxon>Bacteria</taxon>
        <taxon>Bacillati</taxon>
        <taxon>Bacillota</taxon>
        <taxon>Bacilli</taxon>
        <taxon>Lactobacillales</taxon>
        <taxon>Lactobacillaceae</taxon>
        <taxon>Lapidilactobacillus</taxon>
    </lineage>
</organism>
<evidence type="ECO:0000256" key="7">
    <source>
        <dbReference type="ARBA" id="ARBA00022692"/>
    </source>
</evidence>
<dbReference type="PATRIC" id="fig|1423735.3.peg.1073"/>
<dbReference type="FunFam" id="1.10.287.130:FF:000001">
    <property type="entry name" value="Two-component sensor histidine kinase"/>
    <property type="match status" value="1"/>
</dbReference>
<dbReference type="Pfam" id="PF02518">
    <property type="entry name" value="HATPase_c"/>
    <property type="match status" value="1"/>
</dbReference>
<evidence type="ECO:0000256" key="10">
    <source>
        <dbReference type="ARBA" id="ARBA00023012"/>
    </source>
</evidence>
<keyword evidence="9 12" id="KW-1133">Transmembrane helix</keyword>
<dbReference type="EMBL" id="AZFX01000003">
    <property type="protein sequence ID" value="KRM13860.1"/>
    <property type="molecule type" value="Genomic_DNA"/>
</dbReference>
<evidence type="ECO:0000256" key="12">
    <source>
        <dbReference type="SAM" id="Phobius"/>
    </source>
</evidence>
<accession>A0A0R1WCQ6</accession>
<feature type="domain" description="HAMP" evidence="14">
    <location>
        <begin position="212"/>
        <end position="266"/>
    </location>
</feature>
<dbReference type="SUPFAM" id="SSF47384">
    <property type="entry name" value="Homodimeric domain of signal transducing histidine kinase"/>
    <property type="match status" value="1"/>
</dbReference>
<dbReference type="GO" id="GO:0005886">
    <property type="term" value="C:plasma membrane"/>
    <property type="evidence" value="ECO:0007669"/>
    <property type="project" value="TreeGrafter"/>
</dbReference>
<comment type="caution">
    <text evidence="15">The sequence shown here is derived from an EMBL/GenBank/DDBJ whole genome shotgun (WGS) entry which is preliminary data.</text>
</comment>
<dbReference type="Gene3D" id="6.10.340.10">
    <property type="match status" value="1"/>
</dbReference>
<dbReference type="PANTHER" id="PTHR45436">
    <property type="entry name" value="SENSOR HISTIDINE KINASE YKOH"/>
    <property type="match status" value="1"/>
</dbReference>
<evidence type="ECO:0000313" key="16">
    <source>
        <dbReference type="Proteomes" id="UP000051315"/>
    </source>
</evidence>
<keyword evidence="16" id="KW-1185">Reference proteome</keyword>
<dbReference type="CDD" id="cd06225">
    <property type="entry name" value="HAMP"/>
    <property type="match status" value="1"/>
</dbReference>
<evidence type="ECO:0000256" key="4">
    <source>
        <dbReference type="ARBA" id="ARBA00015735"/>
    </source>
</evidence>
<evidence type="ECO:0000256" key="3">
    <source>
        <dbReference type="ARBA" id="ARBA00012438"/>
    </source>
</evidence>
<dbReference type="PROSITE" id="PS50109">
    <property type="entry name" value="HIS_KIN"/>
    <property type="match status" value="1"/>
</dbReference>
<dbReference type="EC" id="2.7.13.3" evidence="3"/>
<comment type="catalytic activity">
    <reaction evidence="1">
        <text>ATP + protein L-histidine = ADP + protein N-phospho-L-histidine.</text>
        <dbReference type="EC" id="2.7.13.3"/>
    </reaction>
</comment>
<keyword evidence="6" id="KW-0808">Transferase</keyword>
<dbReference type="FunFam" id="3.30.565.10:FF:000006">
    <property type="entry name" value="Sensor histidine kinase WalK"/>
    <property type="match status" value="1"/>
</dbReference>
<dbReference type="Pfam" id="PF18719">
    <property type="entry name" value="ArlS_N"/>
    <property type="match status" value="1"/>
</dbReference>
<gene>
    <name evidence="15" type="ORF">FC15_GL001031</name>
</gene>
<dbReference type="GO" id="GO:0000155">
    <property type="term" value="F:phosphorelay sensor kinase activity"/>
    <property type="evidence" value="ECO:0007669"/>
    <property type="project" value="InterPro"/>
</dbReference>
<proteinExistence type="predicted"/>
<dbReference type="Proteomes" id="UP000051315">
    <property type="component" value="Unassembled WGS sequence"/>
</dbReference>
<feature type="transmembrane region" description="Helical" evidence="12">
    <location>
        <begin position="190"/>
        <end position="211"/>
    </location>
</feature>
<keyword evidence="5" id="KW-0597">Phosphoprotein</keyword>
<dbReference type="STRING" id="1423735.FC15_GL001031"/>
<feature type="domain" description="Histidine kinase" evidence="13">
    <location>
        <begin position="274"/>
        <end position="491"/>
    </location>
</feature>
<dbReference type="InterPro" id="IPR003661">
    <property type="entry name" value="HisK_dim/P_dom"/>
</dbReference>
<dbReference type="PANTHER" id="PTHR45436:SF5">
    <property type="entry name" value="SENSOR HISTIDINE KINASE TRCS"/>
    <property type="match status" value="1"/>
</dbReference>
<evidence type="ECO:0000256" key="11">
    <source>
        <dbReference type="ARBA" id="ARBA00023136"/>
    </source>
</evidence>
<dbReference type="Gene3D" id="3.30.565.10">
    <property type="entry name" value="Histidine kinase-like ATPase, C-terminal domain"/>
    <property type="match status" value="1"/>
</dbReference>
<evidence type="ECO:0000256" key="1">
    <source>
        <dbReference type="ARBA" id="ARBA00000085"/>
    </source>
</evidence>
<dbReference type="Pfam" id="PF00672">
    <property type="entry name" value="HAMP"/>
    <property type="match status" value="1"/>
</dbReference>
<feature type="transmembrane region" description="Helical" evidence="12">
    <location>
        <begin position="21"/>
        <end position="44"/>
    </location>
</feature>
<keyword evidence="7 12" id="KW-0812">Transmembrane</keyword>
<dbReference type="SUPFAM" id="SSF55874">
    <property type="entry name" value="ATPase domain of HSP90 chaperone/DNA topoisomerase II/histidine kinase"/>
    <property type="match status" value="1"/>
</dbReference>
<dbReference type="InterPro" id="IPR005467">
    <property type="entry name" value="His_kinase_dom"/>
</dbReference>
<keyword evidence="10" id="KW-0902">Two-component regulatory system</keyword>
<evidence type="ECO:0000259" key="13">
    <source>
        <dbReference type="PROSITE" id="PS50109"/>
    </source>
</evidence>
<evidence type="ECO:0000256" key="9">
    <source>
        <dbReference type="ARBA" id="ARBA00022989"/>
    </source>
</evidence>
<dbReference type="Pfam" id="PF00512">
    <property type="entry name" value="HisKA"/>
    <property type="match status" value="1"/>
</dbReference>
<dbReference type="SMART" id="SM00304">
    <property type="entry name" value="HAMP"/>
    <property type="match status" value="1"/>
</dbReference>
<dbReference type="SMART" id="SM00387">
    <property type="entry name" value="HATPase_c"/>
    <property type="match status" value="1"/>
</dbReference>
<dbReference type="RefSeq" id="WP_057823101.1">
    <property type="nucleotide sequence ID" value="NZ_AZFX01000003.1"/>
</dbReference>
<dbReference type="SUPFAM" id="SSF158472">
    <property type="entry name" value="HAMP domain-like"/>
    <property type="match status" value="1"/>
</dbReference>
<dbReference type="InterPro" id="IPR003594">
    <property type="entry name" value="HATPase_dom"/>
</dbReference>
<dbReference type="CDD" id="cd00082">
    <property type="entry name" value="HisKA"/>
    <property type="match status" value="1"/>
</dbReference>
<dbReference type="AlphaFoldDB" id="A0A0R1WCQ6"/>
<comment type="subcellular location">
    <subcellularLocation>
        <location evidence="2">Membrane</location>
    </subcellularLocation>
</comment>
<dbReference type="SMART" id="SM00388">
    <property type="entry name" value="HisKA"/>
    <property type="match status" value="1"/>
</dbReference>
<dbReference type="Gene3D" id="1.10.287.130">
    <property type="match status" value="1"/>
</dbReference>
<evidence type="ECO:0000256" key="6">
    <source>
        <dbReference type="ARBA" id="ARBA00022679"/>
    </source>
</evidence>
<dbReference type="InterPro" id="IPR036890">
    <property type="entry name" value="HATPase_C_sf"/>
</dbReference>